<evidence type="ECO:0000256" key="1">
    <source>
        <dbReference type="ARBA" id="ARBA00006611"/>
    </source>
</evidence>
<dbReference type="EMBL" id="CP032705">
    <property type="protein sequence ID" value="QDY44476.1"/>
    <property type="molecule type" value="Genomic_DNA"/>
</dbReference>
<dbReference type="AlphaFoldDB" id="A0A518XK30"/>
<dbReference type="PROSITE" id="PS00675">
    <property type="entry name" value="SIGMA54_INTERACT_1"/>
    <property type="match status" value="1"/>
</dbReference>
<evidence type="ECO:0000259" key="3">
    <source>
        <dbReference type="Pfam" id="PF00437"/>
    </source>
</evidence>
<comment type="function">
    <text evidence="2">Part of the Type IV secretion system.</text>
</comment>
<evidence type="ECO:0000313" key="4">
    <source>
        <dbReference type="EMBL" id="QDY44476.1"/>
    </source>
</evidence>
<protein>
    <recommendedName>
        <fullName evidence="2">Type IV secretion system protein</fullName>
    </recommendedName>
</protein>
<keyword evidence="4" id="KW-0614">Plasmid</keyword>
<sequence>MNVRNVSLNQYRDDLFGEFLSMPGLTEIAVNRPGQIFTKIRGGWQKHDFPITYGQCEAFSTALAKFHGDHVEDLKPGLSAMLETGERCQIVLPPACERETISITIRKPSKFLVPHQNYIDDGFYNRVTGKEEANSKDEELLKLYRDGLIPQFMEKAVEYGKTIVVAGETGSGKTTYMKMLVGFIPLHLRCTTMEDNNELRFEKLENYVHLFYPSESGDDKSAIVTPARLIRWNYRMNPDRILLAEIRGAEAWDFLKITDSGHEGSMTSIHNGSPHAAIQGIVERCYQHPECSNLPYSVLLRKVLNCIDIVVSIDVNGDVRRMGDIYFKPAHRDQFMRDFKNEMF</sequence>
<name>A0A518XK30_9GAMM</name>
<geneLocation type="plasmid" evidence="4 5">
    <name>unnamed3</name>
</geneLocation>
<dbReference type="PANTHER" id="PTHR30486">
    <property type="entry name" value="TWITCHING MOTILITY PROTEIN PILT"/>
    <property type="match status" value="1"/>
</dbReference>
<dbReference type="OrthoDB" id="9810761at2"/>
<evidence type="ECO:0000313" key="5">
    <source>
        <dbReference type="Proteomes" id="UP000319411"/>
    </source>
</evidence>
<dbReference type="GO" id="GO:0005524">
    <property type="term" value="F:ATP binding"/>
    <property type="evidence" value="ECO:0007669"/>
    <property type="project" value="UniProtKB-UniRule"/>
</dbReference>
<evidence type="ECO:0000256" key="2">
    <source>
        <dbReference type="RuleBase" id="RU366071"/>
    </source>
</evidence>
<gene>
    <name evidence="4" type="primary">virB11</name>
    <name evidence="4" type="ORF">D8B20_21345</name>
</gene>
<dbReference type="Gene3D" id="3.40.50.300">
    <property type="entry name" value="P-loop containing nucleotide triphosphate hydrolases"/>
    <property type="match status" value="1"/>
</dbReference>
<organism evidence="4 5">
    <name type="scientific">Candidatus Pantoea soli</name>
    <dbReference type="NCBI Taxonomy" id="3098669"/>
    <lineage>
        <taxon>Bacteria</taxon>
        <taxon>Pseudomonadati</taxon>
        <taxon>Pseudomonadota</taxon>
        <taxon>Gammaproteobacteria</taxon>
        <taxon>Enterobacterales</taxon>
        <taxon>Erwiniaceae</taxon>
        <taxon>Pantoea</taxon>
    </lineage>
</organism>
<dbReference type="GO" id="GO:0016887">
    <property type="term" value="F:ATP hydrolysis activity"/>
    <property type="evidence" value="ECO:0007669"/>
    <property type="project" value="InterPro"/>
</dbReference>
<dbReference type="RefSeq" id="WP_145892089.1">
    <property type="nucleotide sequence ID" value="NZ_CP032705.1"/>
</dbReference>
<keyword evidence="2" id="KW-0547">Nucleotide-binding</keyword>
<dbReference type="CDD" id="cd01130">
    <property type="entry name" value="VirB11-like_ATPase"/>
    <property type="match status" value="1"/>
</dbReference>
<dbReference type="InterPro" id="IPR014155">
    <property type="entry name" value="VirB11"/>
</dbReference>
<dbReference type="InterPro" id="IPR027417">
    <property type="entry name" value="P-loop_NTPase"/>
</dbReference>
<keyword evidence="2" id="KW-0067">ATP-binding</keyword>
<accession>A0A518XK30</accession>
<dbReference type="InterPro" id="IPR001482">
    <property type="entry name" value="T2SS/T4SS_dom"/>
</dbReference>
<dbReference type="InterPro" id="IPR025662">
    <property type="entry name" value="Sigma_54_int_dom_ATP-bd_1"/>
</dbReference>
<dbReference type="SUPFAM" id="SSF52540">
    <property type="entry name" value="P-loop containing nucleoside triphosphate hydrolases"/>
    <property type="match status" value="1"/>
</dbReference>
<reference evidence="4 5" key="1">
    <citation type="submission" date="2018-10" db="EMBL/GenBank/DDBJ databases">
        <title>Genome Sequencing of Pantoea dispersa DSM 32899.</title>
        <authorList>
            <person name="Nawrath M."/>
            <person name="Ottenheim C."/>
            <person name="Wilm A."/>
            <person name="Zimmermann W."/>
            <person name="Wu J.C."/>
        </authorList>
    </citation>
    <scope>NUCLEOTIDE SEQUENCE [LARGE SCALE GENOMIC DNA]</scope>
    <source>
        <strain evidence="4 5">DSM 32899</strain>
        <plasmid evidence="4 5">unnamed3</plasmid>
    </source>
</reference>
<feature type="domain" description="Bacterial type II secretion system protein E" evidence="3">
    <location>
        <begin position="160"/>
        <end position="279"/>
    </location>
</feature>
<dbReference type="GO" id="GO:0043684">
    <property type="term" value="C:type IV secretion system complex"/>
    <property type="evidence" value="ECO:0007669"/>
    <property type="project" value="UniProtKB-UniRule"/>
</dbReference>
<dbReference type="NCBIfam" id="TIGR02788">
    <property type="entry name" value="VirB11"/>
    <property type="match status" value="1"/>
</dbReference>
<dbReference type="KEGG" id="pdis:D8B20_21345"/>
<comment type="similarity">
    <text evidence="1 2">Belongs to the GSP E family.</text>
</comment>
<dbReference type="Pfam" id="PF00437">
    <property type="entry name" value="T2SSE"/>
    <property type="match status" value="1"/>
</dbReference>
<dbReference type="Proteomes" id="UP000319411">
    <property type="component" value="Plasmid unnamed3"/>
</dbReference>
<dbReference type="PANTHER" id="PTHR30486:SF6">
    <property type="entry name" value="TYPE IV PILUS RETRACTATION ATPASE PILT"/>
    <property type="match status" value="1"/>
</dbReference>
<keyword evidence="5" id="KW-1185">Reference proteome</keyword>
<proteinExistence type="inferred from homology"/>
<dbReference type="GO" id="GO:0044097">
    <property type="term" value="P:secretion by the type IV secretion system"/>
    <property type="evidence" value="ECO:0007669"/>
    <property type="project" value="InterPro"/>
</dbReference>
<dbReference type="Gene3D" id="3.30.450.90">
    <property type="match status" value="1"/>
</dbReference>
<dbReference type="InterPro" id="IPR050921">
    <property type="entry name" value="T4SS_GSP_E_ATPase"/>
</dbReference>